<dbReference type="KEGG" id="vg:16606749"/>
<gene>
    <name evidence="2" type="ORF">psal_cds_883</name>
</gene>
<dbReference type="GeneID" id="16606749"/>
<name>S4W335_9VIRU</name>
<evidence type="ECO:0000256" key="1">
    <source>
        <dbReference type="SAM" id="MobiDB-lite"/>
    </source>
</evidence>
<protein>
    <submittedName>
        <fullName evidence="2">Uncharacterized protein</fullName>
    </submittedName>
</protein>
<dbReference type="RefSeq" id="YP_008438036.2">
    <property type="nucleotide sequence ID" value="NC_022098.1"/>
</dbReference>
<feature type="region of interest" description="Disordered" evidence="1">
    <location>
        <begin position="1"/>
        <end position="34"/>
    </location>
</feature>
<dbReference type="EMBL" id="KC977571">
    <property type="protein sequence ID" value="AGO84962.2"/>
    <property type="molecule type" value="Genomic_DNA"/>
</dbReference>
<reference evidence="2 3" key="1">
    <citation type="journal article" date="2013" name="Science">
        <title>Pandoraviruses: amoeba viruses with genomes up to 2.5 Mb reaching that of parasitic eukaryotes.</title>
        <authorList>
            <person name="Philippe N."/>
            <person name="Legendre M."/>
            <person name="Doutre G."/>
            <person name="Coute Y."/>
            <person name="Poirot O."/>
            <person name="Lescot M."/>
            <person name="Arslan D."/>
            <person name="Seltzer V."/>
            <person name="Bertaux L."/>
            <person name="Bruley C."/>
            <person name="Garin J."/>
            <person name="Claverie J.M."/>
            <person name="Abergel C."/>
        </authorList>
    </citation>
    <scope>NUCLEOTIDE SEQUENCE [LARGE SCALE GENOMIC DNA]</scope>
</reference>
<evidence type="ECO:0000313" key="3">
    <source>
        <dbReference type="Proteomes" id="UP000204584"/>
    </source>
</evidence>
<keyword evidence="3" id="KW-1185">Reference proteome</keyword>
<evidence type="ECO:0000313" key="2">
    <source>
        <dbReference type="EMBL" id="AGO84962.2"/>
    </source>
</evidence>
<feature type="compositionally biased region" description="Basic residues" evidence="1">
    <location>
        <begin position="19"/>
        <end position="31"/>
    </location>
</feature>
<organism evidence="2 3">
    <name type="scientific">Pandoravirus salinus</name>
    <dbReference type="NCBI Taxonomy" id="1349410"/>
    <lineage>
        <taxon>Viruses</taxon>
        <taxon>Pandoravirus</taxon>
    </lineage>
</organism>
<sequence>MVSRKQTKEAPRQAVNYYQRKRRRLSKKKEKKRDTPLLLSPAAVLFSRQRMRIGSTDNNKGASLFLFLFIYVYAPLGKELHSTASPRGARARKKTNRIGAPSCDNVTTARHWGRPARLPTMDGNGYVSLASLPIELVGMIVNGRDGNGRAFMDPRWRPMARMACRLLRAAVENPAPWDVCGLGDPQALFRRARIRLADVHRNSGVAHARRNRWHRGMLVCASAVAEWVATAPVLDAGALGALTDRMVSEWAASRANAHLTLLGSNRPEAIDYALDPRNSTAFAVTKPFDWDVAAYGFYDSLDDSTKLDAQRLSYAMVELAVRRCPAVTVRAILDATAAAPWFPSIQERADGDDGDDYGMPSEHLALGLARESVRASALLFDRADLPQQLPELGAVLAYVGATLQFGAVQCAALSAQRQSGLSPAFRLTPTDIEHKVGDWARGYCPGSRFRMERVVEIHGVLAALTRDLVLPPEALARICLSAIAGDAVDTASWALTAMGHEVTGEALLRATNKKPVDLVAHAVATHSRCHNIVYACGSRAAAWLCDLLAYEPTDGDLPVLAASACAHASRQETQPERWPCSIARVAFVLLRWPRALWASGDGVGIVRRAFASCVSGVRMRRDAVDLIDAVKDWCEAVGVTHQTMRRALSLHEVVLLHADDALLRRIAGAWCGIAWPDDCGDVCYGTCARTGHCTPLAAAAVDSRFCNGRPTSDVGALMAWCTPPPGLAADSHP</sequence>
<accession>S4W335</accession>
<feature type="region of interest" description="Disordered" evidence="1">
    <location>
        <begin position="83"/>
        <end position="103"/>
    </location>
</feature>
<proteinExistence type="predicted"/>
<feature type="compositionally biased region" description="Basic and acidic residues" evidence="1">
    <location>
        <begin position="1"/>
        <end position="11"/>
    </location>
</feature>
<dbReference type="Proteomes" id="UP000204584">
    <property type="component" value="Segment"/>
</dbReference>